<evidence type="ECO:0000313" key="1">
    <source>
        <dbReference type="EMBL" id="CCI82008.1"/>
    </source>
</evidence>
<gene>
    <name evidence="1" type="ORF">BN55_01495</name>
</gene>
<dbReference type="AlphaFoldDB" id="I7IVT6"/>
<dbReference type="EMBL" id="CAKE01000012">
    <property type="protein sequence ID" value="CCI82008.1"/>
    <property type="molecule type" value="Genomic_DNA"/>
</dbReference>
<protein>
    <submittedName>
        <fullName evidence="1">Uncharacterized protein</fullName>
    </submittedName>
</protein>
<proteinExistence type="predicted"/>
<dbReference type="GeneID" id="82847231"/>
<dbReference type="STRING" id="1423758.FC41_GL001084"/>
<keyword evidence="2" id="KW-1185">Reference proteome</keyword>
<organism evidence="1 2">
    <name type="scientific">Lactobacillus hominis DSM 23910 = CRBIP 24.179</name>
    <dbReference type="NCBI Taxonomy" id="1423758"/>
    <lineage>
        <taxon>Bacteria</taxon>
        <taxon>Bacillati</taxon>
        <taxon>Bacillota</taxon>
        <taxon>Bacilli</taxon>
        <taxon>Lactobacillales</taxon>
        <taxon>Lactobacillaceae</taxon>
        <taxon>Lactobacillus</taxon>
    </lineage>
</organism>
<name>I7IVT6_9LACO</name>
<dbReference type="Proteomes" id="UP000009320">
    <property type="component" value="Unassembled WGS sequence"/>
</dbReference>
<reference evidence="1 2" key="1">
    <citation type="submission" date="2012-06" db="EMBL/GenBank/DDBJ databases">
        <title>Draft Genome Sequence of Lactobacillus hominis Strain CRBIP 24.179T, isolated from human intestine.</title>
        <authorList>
            <person name="Cousin S."/>
            <person name="Ma L."/>
            <person name="Bizet C."/>
            <person name="Loux V."/>
            <person name="Bouchier C."/>
            <person name="Clermont D."/>
            <person name="Creno S."/>
        </authorList>
    </citation>
    <scope>NUCLEOTIDE SEQUENCE [LARGE SCALE GENOMIC DNA]</scope>
    <source>
        <strain evidence="2">CRBIP 24.179T</strain>
    </source>
</reference>
<dbReference type="PATRIC" id="fig|1423758.3.peg.1094"/>
<comment type="caution">
    <text evidence="1">The sequence shown here is derived from an EMBL/GenBank/DDBJ whole genome shotgun (WGS) entry which is preliminary data.</text>
</comment>
<sequence length="107" mass="12517">MFFKLRTANYIGLRTANYIGIDEYLEKIKDNGFQMLRQLDEVDDPVYKIKIEKVEDLQLLAKITDNELILGFNGTSEFEAFPDFKIPEETEENKAIGTITIYDDWIE</sequence>
<accession>I7IVT6</accession>
<evidence type="ECO:0000313" key="2">
    <source>
        <dbReference type="Proteomes" id="UP000009320"/>
    </source>
</evidence>
<dbReference type="RefSeq" id="WP_008470965.1">
    <property type="nucleotide sequence ID" value="NZ_AYZP01000002.1"/>
</dbReference>